<dbReference type="GO" id="GO:0015180">
    <property type="term" value="F:L-alanine transmembrane transporter activity"/>
    <property type="evidence" value="ECO:0007669"/>
    <property type="project" value="TreeGrafter"/>
</dbReference>
<feature type="transmembrane region" description="Helical" evidence="5">
    <location>
        <begin position="205"/>
        <end position="226"/>
    </location>
</feature>
<dbReference type="PANTHER" id="PTHR22950:SF188">
    <property type="entry name" value="PROTON-COUPLED AMINO ACID TRANSPORTER 1"/>
    <property type="match status" value="1"/>
</dbReference>
<accession>A0A6P6E9D6</accession>
<feature type="transmembrane region" description="Helical" evidence="5">
    <location>
        <begin position="277"/>
        <end position="299"/>
    </location>
</feature>
<dbReference type="GO" id="GO:0005774">
    <property type="term" value="C:vacuolar membrane"/>
    <property type="evidence" value="ECO:0007669"/>
    <property type="project" value="TreeGrafter"/>
</dbReference>
<evidence type="ECO:0000256" key="2">
    <source>
        <dbReference type="ARBA" id="ARBA00022692"/>
    </source>
</evidence>
<feature type="domain" description="Amino acid transporter transmembrane" evidence="6">
    <location>
        <begin position="65"/>
        <end position="442"/>
    </location>
</feature>
<organism evidence="7 8">
    <name type="scientific">Octodon degus</name>
    <name type="common">Degu</name>
    <name type="synonym">Sciurus degus</name>
    <dbReference type="NCBI Taxonomy" id="10160"/>
    <lineage>
        <taxon>Eukaryota</taxon>
        <taxon>Metazoa</taxon>
        <taxon>Chordata</taxon>
        <taxon>Craniata</taxon>
        <taxon>Vertebrata</taxon>
        <taxon>Euteleostomi</taxon>
        <taxon>Mammalia</taxon>
        <taxon>Eutheria</taxon>
        <taxon>Euarchontoglires</taxon>
        <taxon>Glires</taxon>
        <taxon>Rodentia</taxon>
        <taxon>Hystricomorpha</taxon>
        <taxon>Octodontidae</taxon>
        <taxon>Octodon</taxon>
    </lineage>
</organism>
<feature type="transmembrane region" description="Helical" evidence="5">
    <location>
        <begin position="129"/>
        <end position="148"/>
    </location>
</feature>
<gene>
    <name evidence="8" type="primary">LOC101577003</name>
</gene>
<dbReference type="RefSeq" id="XP_023568955.1">
    <property type="nucleotide sequence ID" value="XM_023713187.1"/>
</dbReference>
<evidence type="ECO:0000256" key="1">
    <source>
        <dbReference type="ARBA" id="ARBA00004141"/>
    </source>
</evidence>
<dbReference type="Proteomes" id="UP000515203">
    <property type="component" value="Unplaced"/>
</dbReference>
<feature type="transmembrane region" description="Helical" evidence="5">
    <location>
        <begin position="359"/>
        <end position="380"/>
    </location>
</feature>
<evidence type="ECO:0000256" key="3">
    <source>
        <dbReference type="ARBA" id="ARBA00022989"/>
    </source>
</evidence>
<keyword evidence="4 5" id="KW-0472">Membrane</keyword>
<name>A0A6P6E9D6_OCTDE</name>
<dbReference type="GO" id="GO:0015193">
    <property type="term" value="F:L-proline transmembrane transporter activity"/>
    <property type="evidence" value="ECO:0007669"/>
    <property type="project" value="TreeGrafter"/>
</dbReference>
<feature type="transmembrane region" description="Helical" evidence="5">
    <location>
        <begin position="246"/>
        <end position="265"/>
    </location>
</feature>
<keyword evidence="2 5" id="KW-0812">Transmembrane</keyword>
<evidence type="ECO:0000313" key="8">
    <source>
        <dbReference type="RefSeq" id="XP_023568955.1"/>
    </source>
</evidence>
<proteinExistence type="predicted"/>
<feature type="transmembrane region" description="Helical" evidence="5">
    <location>
        <begin position="94"/>
        <end position="117"/>
    </location>
</feature>
<comment type="subcellular location">
    <subcellularLocation>
        <location evidence="1">Membrane</location>
        <topology evidence="1">Multi-pass membrane protein</topology>
    </subcellularLocation>
</comment>
<dbReference type="AlphaFoldDB" id="A0A6P6E9D6"/>
<dbReference type="Pfam" id="PF01490">
    <property type="entry name" value="Aa_trans"/>
    <property type="match status" value="1"/>
</dbReference>
<feature type="transmembrane region" description="Helical" evidence="5">
    <location>
        <begin position="181"/>
        <end position="198"/>
    </location>
</feature>
<evidence type="ECO:0000256" key="4">
    <source>
        <dbReference type="ARBA" id="ARBA00023136"/>
    </source>
</evidence>
<sequence length="470" mass="51158">MLSAGTRSAGRWLPSRLTAAMSTQRLRNEDYQDYSSTDASPEESPSESLGTFAPGAYQRFGESNSTTWFQTLIHLLKGNIGTGLLGLPLAVKNAGILLGPLSLLVIGVAAVHCMGLLVKCARHFCLRRVVDFFLIVTQLGFCCVYFVFLADNFKQVVEAANSTTTNCHNNETVILTPTMDSRLYMLALLPFLVLLVFIRNLRVLSIFSLLANISMLVSLILIYQFIVQGLPNPSHLPLVAPWKTYPLFFGTAIFAFEGIGMVLPLENKMKDPQKFPFILYLGMAIVTIVYISLGSLGYLQFGASIQGSITLNLPNCWLYQSVKLLYSIGIFFTYGLQFYVPAEIIVPFFVSRAPEPCQLLVDLAVRTAMVCLTCILAVLIPRLDLVISLVGSVSSSALALVIPPLLEVITYSSEGLGPLTLAKDALISILGFVGFVVGTYESLAELIQPTAAPMSTNSSRAFAYGAGLLL</sequence>
<evidence type="ECO:0000259" key="6">
    <source>
        <dbReference type="Pfam" id="PF01490"/>
    </source>
</evidence>
<keyword evidence="3 5" id="KW-1133">Transmembrane helix</keyword>
<dbReference type="PANTHER" id="PTHR22950">
    <property type="entry name" value="AMINO ACID TRANSPORTER"/>
    <property type="match status" value="1"/>
</dbReference>
<keyword evidence="7" id="KW-1185">Reference proteome</keyword>
<dbReference type="GO" id="GO:0005280">
    <property type="term" value="F:amino acid:proton symporter activity"/>
    <property type="evidence" value="ECO:0007669"/>
    <property type="project" value="TreeGrafter"/>
</dbReference>
<evidence type="ECO:0000256" key="5">
    <source>
        <dbReference type="SAM" id="Phobius"/>
    </source>
</evidence>
<feature type="transmembrane region" description="Helical" evidence="5">
    <location>
        <begin position="324"/>
        <end position="350"/>
    </location>
</feature>
<evidence type="ECO:0000313" key="7">
    <source>
        <dbReference type="Proteomes" id="UP000515203"/>
    </source>
</evidence>
<dbReference type="InterPro" id="IPR013057">
    <property type="entry name" value="AA_transpt_TM"/>
</dbReference>
<dbReference type="GeneID" id="101577003"/>
<reference evidence="8" key="1">
    <citation type="submission" date="2025-08" db="UniProtKB">
        <authorList>
            <consortium name="RefSeq"/>
        </authorList>
    </citation>
    <scope>IDENTIFICATION</scope>
</reference>
<protein>
    <submittedName>
        <fullName evidence="8">Proton-coupled amino acid transporter 1 isoform X3</fullName>
    </submittedName>
</protein>
<feature type="transmembrane region" description="Helical" evidence="5">
    <location>
        <begin position="421"/>
        <end position="440"/>
    </location>
</feature>
<dbReference type="GO" id="GO:0015187">
    <property type="term" value="F:glycine transmembrane transporter activity"/>
    <property type="evidence" value="ECO:0007669"/>
    <property type="project" value="TreeGrafter"/>
</dbReference>